<organism evidence="2 3">
    <name type="scientific">Acidisarcina polymorpha</name>
    <dbReference type="NCBI Taxonomy" id="2211140"/>
    <lineage>
        <taxon>Bacteria</taxon>
        <taxon>Pseudomonadati</taxon>
        <taxon>Acidobacteriota</taxon>
        <taxon>Terriglobia</taxon>
        <taxon>Terriglobales</taxon>
        <taxon>Acidobacteriaceae</taxon>
        <taxon>Acidisarcina</taxon>
    </lineage>
</organism>
<dbReference type="EMBL" id="CP030840">
    <property type="protein sequence ID" value="AXC13654.1"/>
    <property type="molecule type" value="Genomic_DNA"/>
</dbReference>
<reference evidence="2 3" key="1">
    <citation type="journal article" date="2018" name="Front. Microbiol.">
        <title>Hydrolytic Capabilities as a Key to Environmental Success: Chitinolytic and Cellulolytic Acidobacteria From Acidic Sub-arctic Soils and Boreal Peatlands.</title>
        <authorList>
            <person name="Belova S.E."/>
            <person name="Ravin N.V."/>
            <person name="Pankratov T.A."/>
            <person name="Rakitin A.L."/>
            <person name="Ivanova A.A."/>
            <person name="Beletsky A.V."/>
            <person name="Mardanov A.V."/>
            <person name="Sinninghe Damste J.S."/>
            <person name="Dedysh S.N."/>
        </authorList>
    </citation>
    <scope>NUCLEOTIDE SEQUENCE [LARGE SCALE GENOMIC DNA]</scope>
    <source>
        <strain evidence="2 3">SBC82</strain>
    </source>
</reference>
<dbReference type="AlphaFoldDB" id="A0A2Z5G4A3"/>
<proteinExistence type="predicted"/>
<dbReference type="Proteomes" id="UP000253606">
    <property type="component" value="Chromosome"/>
</dbReference>
<name>A0A2Z5G4A3_9BACT</name>
<evidence type="ECO:0000313" key="3">
    <source>
        <dbReference type="Proteomes" id="UP000253606"/>
    </source>
</evidence>
<dbReference type="KEGG" id="abas:ACPOL_4381"/>
<sequence>MLVKTVALKENCVADSPAAPAHEKRGVRRQVRVSSIGM</sequence>
<feature type="region of interest" description="Disordered" evidence="1">
    <location>
        <begin position="19"/>
        <end position="38"/>
    </location>
</feature>
<evidence type="ECO:0000313" key="2">
    <source>
        <dbReference type="EMBL" id="AXC13654.1"/>
    </source>
</evidence>
<gene>
    <name evidence="2" type="ORF">ACPOL_4381</name>
</gene>
<accession>A0A2Z5G4A3</accession>
<keyword evidence="3" id="KW-1185">Reference proteome</keyword>
<protein>
    <submittedName>
        <fullName evidence="2">Uncharacterized protein</fullName>
    </submittedName>
</protein>
<evidence type="ECO:0000256" key="1">
    <source>
        <dbReference type="SAM" id="MobiDB-lite"/>
    </source>
</evidence>